<feature type="domain" description="Thioesterase" evidence="3">
    <location>
        <begin position="69"/>
        <end position="146"/>
    </location>
</feature>
<organism evidence="4 5">
    <name type="scientific">Vanrija pseudolonga</name>
    <dbReference type="NCBI Taxonomy" id="143232"/>
    <lineage>
        <taxon>Eukaryota</taxon>
        <taxon>Fungi</taxon>
        <taxon>Dikarya</taxon>
        <taxon>Basidiomycota</taxon>
        <taxon>Agaricomycotina</taxon>
        <taxon>Tremellomycetes</taxon>
        <taxon>Trichosporonales</taxon>
        <taxon>Trichosporonaceae</taxon>
        <taxon>Vanrija</taxon>
    </lineage>
</organism>
<protein>
    <submittedName>
        <fullName evidence="4">Esterase</fullName>
    </submittedName>
</protein>
<dbReference type="InterPro" id="IPR006683">
    <property type="entry name" value="Thioestr_dom"/>
</dbReference>
<sequence>MLATLRRCTTAPTTRKGTMACLEHVKREWAKTQTGGHDSVVLGNLEILDARPGFVRTRLKVGKHNLNYHGTMHGGCLMTLVDTVTWLSLTTLRDPIIQSVSTNMSHEFLRPSGREGDYLYAEGECVQAGRRLAYTRVTLKNAQDKVTGFGAHTLALMPAEEGAYWAETQTGCHDTVVLSGLEIVEARPGFVRTRLKVENHHLNNHGTMHGGCVMTLVDSVTWLATVTLGDPVADSVSTNMSAEFLRPCGTLGEYVYAEGEAVQQGRRLAFTRVTFKVNDRITGFGSHTLAVTPSGAAVTKFSADGLTRLPVGAKL</sequence>
<dbReference type="InterPro" id="IPR029069">
    <property type="entry name" value="HotDog_dom_sf"/>
</dbReference>
<dbReference type="NCBIfam" id="TIGR00369">
    <property type="entry name" value="unchar_dom_1"/>
    <property type="match status" value="2"/>
</dbReference>
<evidence type="ECO:0000256" key="1">
    <source>
        <dbReference type="ARBA" id="ARBA00008324"/>
    </source>
</evidence>
<evidence type="ECO:0000313" key="5">
    <source>
        <dbReference type="Proteomes" id="UP000827549"/>
    </source>
</evidence>
<evidence type="ECO:0000313" key="4">
    <source>
        <dbReference type="EMBL" id="WOO85819.1"/>
    </source>
</evidence>
<dbReference type="PANTHER" id="PTHR21660">
    <property type="entry name" value="THIOESTERASE SUPERFAMILY MEMBER-RELATED"/>
    <property type="match status" value="1"/>
</dbReference>
<dbReference type="GeneID" id="87812468"/>
<comment type="similarity">
    <text evidence="1">Belongs to the thioesterase PaaI family.</text>
</comment>
<gene>
    <name evidence="4" type="primary">SPBC31F10.02_1</name>
    <name evidence="4" type="ORF">LOC62_07G009305</name>
</gene>
<dbReference type="InterPro" id="IPR039298">
    <property type="entry name" value="ACOT13"/>
</dbReference>
<accession>A0AAF0YIH1</accession>
<dbReference type="EMBL" id="CP086720">
    <property type="protein sequence ID" value="WOO85819.1"/>
    <property type="molecule type" value="Genomic_DNA"/>
</dbReference>
<evidence type="ECO:0000259" key="3">
    <source>
        <dbReference type="Pfam" id="PF03061"/>
    </source>
</evidence>
<feature type="domain" description="Thioesterase" evidence="3">
    <location>
        <begin position="205"/>
        <end position="279"/>
    </location>
</feature>
<dbReference type="GO" id="GO:0047617">
    <property type="term" value="F:fatty acyl-CoA hydrolase activity"/>
    <property type="evidence" value="ECO:0007669"/>
    <property type="project" value="InterPro"/>
</dbReference>
<dbReference type="Pfam" id="PF03061">
    <property type="entry name" value="4HBT"/>
    <property type="match status" value="2"/>
</dbReference>
<name>A0AAF0YIH1_9TREE</name>
<keyword evidence="2" id="KW-0378">Hydrolase</keyword>
<evidence type="ECO:0000256" key="2">
    <source>
        <dbReference type="ARBA" id="ARBA00022801"/>
    </source>
</evidence>
<dbReference type="InterPro" id="IPR003736">
    <property type="entry name" value="PAAI_dom"/>
</dbReference>
<dbReference type="RefSeq" id="XP_062631845.1">
    <property type="nucleotide sequence ID" value="XM_062775861.1"/>
</dbReference>
<dbReference type="Proteomes" id="UP000827549">
    <property type="component" value="Chromosome 7"/>
</dbReference>
<dbReference type="PANTHER" id="PTHR21660:SF1">
    <property type="entry name" value="ACYL-COENZYME A THIOESTERASE 13"/>
    <property type="match status" value="1"/>
</dbReference>
<dbReference type="AlphaFoldDB" id="A0AAF0YIH1"/>
<dbReference type="CDD" id="cd03443">
    <property type="entry name" value="PaaI_thioesterase"/>
    <property type="match status" value="2"/>
</dbReference>
<keyword evidence="5" id="KW-1185">Reference proteome</keyword>
<reference evidence="4" key="1">
    <citation type="submission" date="2023-10" db="EMBL/GenBank/DDBJ databases">
        <authorList>
            <person name="Noh H."/>
        </authorList>
    </citation>
    <scope>NUCLEOTIDE SEQUENCE</scope>
    <source>
        <strain evidence="4">DUCC4014</strain>
    </source>
</reference>
<dbReference type="SUPFAM" id="SSF54637">
    <property type="entry name" value="Thioesterase/thiol ester dehydrase-isomerase"/>
    <property type="match status" value="2"/>
</dbReference>
<dbReference type="Gene3D" id="3.10.129.10">
    <property type="entry name" value="Hotdog Thioesterase"/>
    <property type="match status" value="2"/>
</dbReference>
<proteinExistence type="inferred from homology"/>